<name>A0A840V2N3_9BACT</name>
<keyword evidence="2" id="KW-1185">Reference proteome</keyword>
<keyword evidence="1" id="KW-0255">Endonuclease</keyword>
<comment type="caution">
    <text evidence="1">The sequence shown here is derived from an EMBL/GenBank/DDBJ whole genome shotgun (WGS) entry which is preliminary data.</text>
</comment>
<organism evidence="1 2">
    <name type="scientific">Haloferula luteola</name>
    <dbReference type="NCBI Taxonomy" id="595692"/>
    <lineage>
        <taxon>Bacteria</taxon>
        <taxon>Pseudomonadati</taxon>
        <taxon>Verrucomicrobiota</taxon>
        <taxon>Verrucomicrobiia</taxon>
        <taxon>Verrucomicrobiales</taxon>
        <taxon>Verrucomicrobiaceae</taxon>
        <taxon>Haloferula</taxon>
    </lineage>
</organism>
<reference evidence="1 2" key="1">
    <citation type="submission" date="2020-08" db="EMBL/GenBank/DDBJ databases">
        <title>Genomic Encyclopedia of Type Strains, Phase IV (KMG-IV): sequencing the most valuable type-strain genomes for metagenomic binning, comparative biology and taxonomic classification.</title>
        <authorList>
            <person name="Goeker M."/>
        </authorList>
    </citation>
    <scope>NUCLEOTIDE SEQUENCE [LARGE SCALE GENOMIC DNA]</scope>
    <source>
        <strain evidence="1 2">YC6886</strain>
    </source>
</reference>
<dbReference type="EMBL" id="JACHFD010000013">
    <property type="protein sequence ID" value="MBB5352557.1"/>
    <property type="molecule type" value="Genomic_DNA"/>
</dbReference>
<keyword evidence="1" id="KW-0378">Hydrolase</keyword>
<gene>
    <name evidence="1" type="ORF">HNR46_002803</name>
</gene>
<sequence length="105" mass="12246">MIFHETDVFTARIVELIDDESYSALQAVLVADPEAGDLIPRSKGLRKIRWMGSGRGKRGGIRVIYYLVHHEEIFMIYAYPKNREADLNQRHLQILRDLVEQHLNQ</sequence>
<dbReference type="GO" id="GO:0004519">
    <property type="term" value="F:endonuclease activity"/>
    <property type="evidence" value="ECO:0007669"/>
    <property type="project" value="UniProtKB-KW"/>
</dbReference>
<accession>A0A840V2N3</accession>
<evidence type="ECO:0000313" key="2">
    <source>
        <dbReference type="Proteomes" id="UP000557717"/>
    </source>
</evidence>
<evidence type="ECO:0000313" key="1">
    <source>
        <dbReference type="EMBL" id="MBB5352557.1"/>
    </source>
</evidence>
<proteinExistence type="predicted"/>
<dbReference type="Pfam" id="PF06296">
    <property type="entry name" value="RelE"/>
    <property type="match status" value="1"/>
</dbReference>
<dbReference type="RefSeq" id="WP_184019692.1">
    <property type="nucleotide sequence ID" value="NZ_JACHFD010000013.1"/>
</dbReference>
<keyword evidence="1" id="KW-0540">Nuclease</keyword>
<dbReference type="Proteomes" id="UP000557717">
    <property type="component" value="Unassembled WGS sequence"/>
</dbReference>
<dbReference type="PIRSF" id="PIRSF039032">
    <property type="entry name" value="HigB-2"/>
    <property type="match status" value="1"/>
</dbReference>
<protein>
    <submittedName>
        <fullName evidence="1">mRNA-degrading endonuclease RelE of RelBE toxin-antitoxin system</fullName>
    </submittedName>
</protein>
<dbReference type="AlphaFoldDB" id="A0A840V2N3"/>
<dbReference type="InterPro" id="IPR009387">
    <property type="entry name" value="HigB-2"/>
</dbReference>